<dbReference type="InParanoid" id="F4R7H2"/>
<reference evidence="5" key="1">
    <citation type="journal article" date="2011" name="Proc. Natl. Acad. Sci. U.S.A.">
        <title>Obligate biotrophy features unraveled by the genomic analysis of rust fungi.</title>
        <authorList>
            <person name="Duplessis S."/>
            <person name="Cuomo C.A."/>
            <person name="Lin Y.-C."/>
            <person name="Aerts A."/>
            <person name="Tisserant E."/>
            <person name="Veneault-Fourrey C."/>
            <person name="Joly D.L."/>
            <person name="Hacquard S."/>
            <person name="Amselem J."/>
            <person name="Cantarel B.L."/>
            <person name="Chiu R."/>
            <person name="Coutinho P.M."/>
            <person name="Feau N."/>
            <person name="Field M."/>
            <person name="Frey P."/>
            <person name="Gelhaye E."/>
            <person name="Goldberg J."/>
            <person name="Grabherr M.G."/>
            <person name="Kodira C.D."/>
            <person name="Kohler A."/>
            <person name="Kuees U."/>
            <person name="Lindquist E.A."/>
            <person name="Lucas S.M."/>
            <person name="Mago R."/>
            <person name="Mauceli E."/>
            <person name="Morin E."/>
            <person name="Murat C."/>
            <person name="Pangilinan J.L."/>
            <person name="Park R."/>
            <person name="Pearson M."/>
            <person name="Quesneville H."/>
            <person name="Rouhier N."/>
            <person name="Sakthikumar S."/>
            <person name="Salamov A.A."/>
            <person name="Schmutz J."/>
            <person name="Selles B."/>
            <person name="Shapiro H."/>
            <person name="Tanguay P."/>
            <person name="Tuskan G.A."/>
            <person name="Henrissat B."/>
            <person name="Van de Peer Y."/>
            <person name="Rouze P."/>
            <person name="Ellis J.G."/>
            <person name="Dodds P.N."/>
            <person name="Schein J.E."/>
            <person name="Zhong S."/>
            <person name="Hamelin R.C."/>
            <person name="Grigoriev I.V."/>
            <person name="Szabo L.J."/>
            <person name="Martin F."/>
        </authorList>
    </citation>
    <scope>NUCLEOTIDE SEQUENCE [LARGE SCALE GENOMIC DNA]</scope>
    <source>
        <strain evidence="5">98AG31 / pathotype 3-4-7</strain>
    </source>
</reference>
<evidence type="ECO:0000259" key="3">
    <source>
        <dbReference type="Pfam" id="PF18721"/>
    </source>
</evidence>
<evidence type="ECO:0000313" key="4">
    <source>
        <dbReference type="EMBL" id="EGG11788.1"/>
    </source>
</evidence>
<dbReference type="Pfam" id="PF18718">
    <property type="entry name" value="CxC5"/>
    <property type="match status" value="1"/>
</dbReference>
<evidence type="ECO:0000256" key="1">
    <source>
        <dbReference type="SAM" id="MobiDB-lite"/>
    </source>
</evidence>
<accession>F4R7H2</accession>
<organism evidence="5">
    <name type="scientific">Melampsora larici-populina (strain 98AG31 / pathotype 3-4-7)</name>
    <name type="common">Poplar leaf rust fungus</name>
    <dbReference type="NCBI Taxonomy" id="747676"/>
    <lineage>
        <taxon>Eukaryota</taxon>
        <taxon>Fungi</taxon>
        <taxon>Dikarya</taxon>
        <taxon>Basidiomycota</taxon>
        <taxon>Pucciniomycotina</taxon>
        <taxon>Pucciniomycetes</taxon>
        <taxon>Pucciniales</taxon>
        <taxon>Melampsoraceae</taxon>
        <taxon>Melampsora</taxon>
    </lineage>
</organism>
<proteinExistence type="predicted"/>
<dbReference type="Pfam" id="PF18721">
    <property type="entry name" value="CxC6"/>
    <property type="match status" value="1"/>
</dbReference>
<dbReference type="AlphaFoldDB" id="F4R7H2"/>
<dbReference type="InterPro" id="IPR041539">
    <property type="entry name" value="CxC5"/>
</dbReference>
<sequence>MLLVDFATRLSQHHPQLASRLTVTHLVKFVTLATEVYHRADKALQFNSQDTRMLPFLQLALQLQLALSNYNDLWNLTFPMLPFAHLNPGALIRNHGLHPRLTTKVHEVYLIPPTSTCFNCNRRSGHSLHQRPRIDGYLYDLDGIHSAEFHTWACLDVLPTIVLYLQKKKVLLYSGSGCGPTALPGALPLCYDSSTRTVISPIPDAWADQLVPTHSAAQIISHKMSEEFTRDALDLFSLLRRYNRRGAVVSVVAQGTQDNRLSPAMARELHHVANHGSKYRGHFCSLCFKTTEVVHEGRKATLGIRAVVTDGLTIGHWRCTVSSVQLEDLAHRAGAPPPNGPCLNPLPKVTSRFCEEHAKKLEGWCEAQPCTALAADNSKTCSNPAHVQAMQDFDIRKKKAFTLKSMLNRPGSNLPSDPSVHLNPDTLEIIDLEMIYQADEADRAHEAARDGGTAKPKGAACLSRSRTHNDQTVVGTCGIFLARQTFYNSEAPSALRDYLVDTFPNGLPEVIFYDNACTLLRVIHNGDIDPTPFANTIIPVDPFHHRAHAQGDEFCQMYTDPKLFPDIQENGSWVFNASAGELGNIWYGGFASMCRNMQATHYEFFLEEMVEYRNDWLSDALACRSDVKFIGLGKL</sequence>
<dbReference type="KEGG" id="mlr:MELLADRAFT_90787"/>
<dbReference type="eggNOG" id="ENOG502S1HF">
    <property type="taxonomic scope" value="Eukaryota"/>
</dbReference>
<dbReference type="EMBL" id="GL883092">
    <property type="protein sequence ID" value="EGG11788.1"/>
    <property type="molecule type" value="Genomic_DNA"/>
</dbReference>
<feature type="domain" description="CxC5 like cysteine cluster associated with KDZ" evidence="2">
    <location>
        <begin position="106"/>
        <end position="155"/>
    </location>
</feature>
<dbReference type="InterPro" id="IPR040898">
    <property type="entry name" value="CxC6"/>
</dbReference>
<feature type="domain" description="CxC6 like cysteine cluster associated with KDZ" evidence="3">
    <location>
        <begin position="308"/>
        <end position="391"/>
    </location>
</feature>
<dbReference type="Proteomes" id="UP000001072">
    <property type="component" value="Unassembled WGS sequence"/>
</dbReference>
<evidence type="ECO:0000313" key="5">
    <source>
        <dbReference type="Proteomes" id="UP000001072"/>
    </source>
</evidence>
<dbReference type="STRING" id="747676.F4R7H2"/>
<protein>
    <recommendedName>
        <fullName evidence="6">CxC6 like cysteine cluster associated with KDZ domain-containing protein</fullName>
    </recommendedName>
</protein>
<feature type="region of interest" description="Disordered" evidence="1">
    <location>
        <begin position="443"/>
        <end position="462"/>
    </location>
</feature>
<dbReference type="HOGENOM" id="CLU_004966_5_1_1"/>
<dbReference type="GeneID" id="18935684"/>
<dbReference type="VEuPathDB" id="FungiDB:MELLADRAFT_90787"/>
<dbReference type="OrthoDB" id="3055037at2759"/>
<name>F4R7H2_MELLP</name>
<evidence type="ECO:0008006" key="6">
    <source>
        <dbReference type="Google" id="ProtNLM"/>
    </source>
</evidence>
<gene>
    <name evidence="4" type="ORF">MELLADRAFT_90787</name>
</gene>
<keyword evidence="5" id="KW-1185">Reference proteome</keyword>
<dbReference type="RefSeq" id="XP_007405423.1">
    <property type="nucleotide sequence ID" value="XM_007405361.1"/>
</dbReference>
<evidence type="ECO:0000259" key="2">
    <source>
        <dbReference type="Pfam" id="PF18718"/>
    </source>
</evidence>